<feature type="domain" description="EthD" evidence="1">
    <location>
        <begin position="11"/>
        <end position="106"/>
    </location>
</feature>
<evidence type="ECO:0000313" key="2">
    <source>
        <dbReference type="EMBL" id="TGD75725.1"/>
    </source>
</evidence>
<proteinExistence type="predicted"/>
<name>A0A4Z0M8U9_9GAMM</name>
<organism evidence="2 3">
    <name type="scientific">Mangrovimicrobium sediminis</name>
    <dbReference type="NCBI Taxonomy" id="2562682"/>
    <lineage>
        <taxon>Bacteria</taxon>
        <taxon>Pseudomonadati</taxon>
        <taxon>Pseudomonadota</taxon>
        <taxon>Gammaproteobacteria</taxon>
        <taxon>Cellvibrionales</taxon>
        <taxon>Halieaceae</taxon>
        <taxon>Mangrovimicrobium</taxon>
    </lineage>
</organism>
<dbReference type="InterPro" id="IPR009799">
    <property type="entry name" value="EthD_dom"/>
</dbReference>
<gene>
    <name evidence="2" type="ORF">E4634_02270</name>
</gene>
<dbReference type="SUPFAM" id="SSF54909">
    <property type="entry name" value="Dimeric alpha+beta barrel"/>
    <property type="match status" value="1"/>
</dbReference>
<reference evidence="2 3" key="1">
    <citation type="submission" date="2019-04" db="EMBL/GenBank/DDBJ databases">
        <title>Taxonomy of novel Haliea sp. from mangrove soil of West Coast of India.</title>
        <authorList>
            <person name="Verma A."/>
            <person name="Kumar P."/>
            <person name="Krishnamurthi S."/>
        </authorList>
    </citation>
    <scope>NUCLEOTIDE SEQUENCE [LARGE SCALE GENOMIC DNA]</scope>
    <source>
        <strain evidence="2 3">SAOS-164</strain>
    </source>
</reference>
<dbReference type="Pfam" id="PF07110">
    <property type="entry name" value="EthD"/>
    <property type="match status" value="1"/>
</dbReference>
<dbReference type="Proteomes" id="UP000298050">
    <property type="component" value="Unassembled WGS sequence"/>
</dbReference>
<protein>
    <submittedName>
        <fullName evidence="2">EthD family reductase</fullName>
    </submittedName>
</protein>
<dbReference type="OrthoDB" id="2613214at2"/>
<dbReference type="EMBL" id="SRLE01000002">
    <property type="protein sequence ID" value="TGD75725.1"/>
    <property type="molecule type" value="Genomic_DNA"/>
</dbReference>
<sequence length="122" mass="14123">MKIICLLPRRADLTRAQFKQYYEENHAPLIEKLLPFYTEYRRNFLADEQDYETGHLENKAEDAPPFDVITELTFSTRENYEKMVAALSDPAIGDVIAADEANLFDRDNMQVYLVEEVASAAR</sequence>
<dbReference type="AlphaFoldDB" id="A0A4Z0M8U9"/>
<evidence type="ECO:0000313" key="3">
    <source>
        <dbReference type="Proteomes" id="UP000298050"/>
    </source>
</evidence>
<dbReference type="Gene3D" id="3.30.70.100">
    <property type="match status" value="1"/>
</dbReference>
<accession>A0A4Z0M8U9</accession>
<comment type="caution">
    <text evidence="2">The sequence shown here is derived from an EMBL/GenBank/DDBJ whole genome shotgun (WGS) entry which is preliminary data.</text>
</comment>
<dbReference type="GO" id="GO:0016491">
    <property type="term" value="F:oxidoreductase activity"/>
    <property type="evidence" value="ECO:0007669"/>
    <property type="project" value="InterPro"/>
</dbReference>
<dbReference type="InterPro" id="IPR011008">
    <property type="entry name" value="Dimeric_a/b-barrel"/>
</dbReference>
<keyword evidence="3" id="KW-1185">Reference proteome</keyword>
<evidence type="ECO:0000259" key="1">
    <source>
        <dbReference type="Pfam" id="PF07110"/>
    </source>
</evidence>
<dbReference type="RefSeq" id="WP_135440977.1">
    <property type="nucleotide sequence ID" value="NZ_SRLE01000002.1"/>
</dbReference>